<dbReference type="EMBL" id="JBHTIA010000003">
    <property type="protein sequence ID" value="MFD0764266.1"/>
    <property type="molecule type" value="Genomic_DNA"/>
</dbReference>
<keyword evidence="3" id="KW-1185">Reference proteome</keyword>
<accession>A0ABW2ZDJ3</accession>
<evidence type="ECO:0000313" key="2">
    <source>
        <dbReference type="EMBL" id="MFD0764266.1"/>
    </source>
</evidence>
<evidence type="ECO:0000256" key="1">
    <source>
        <dbReference type="SAM" id="SignalP"/>
    </source>
</evidence>
<dbReference type="RefSeq" id="WP_377139389.1">
    <property type="nucleotide sequence ID" value="NZ_JBHTIA010000003.1"/>
</dbReference>
<sequence length="48" mass="4961">MKKSIIAAAIIILSAGILPSCTKNAEVKPTATFEKSTVANKKDIGTAD</sequence>
<comment type="caution">
    <text evidence="2">The sequence shown here is derived from an EMBL/GenBank/DDBJ whole genome shotgun (WGS) entry which is preliminary data.</text>
</comment>
<evidence type="ECO:0000313" key="3">
    <source>
        <dbReference type="Proteomes" id="UP001597073"/>
    </source>
</evidence>
<name>A0ABW2ZDJ3_9SPHI</name>
<protein>
    <submittedName>
        <fullName evidence="2">Uncharacterized protein</fullName>
    </submittedName>
</protein>
<reference evidence="3" key="1">
    <citation type="journal article" date="2019" name="Int. J. Syst. Evol. Microbiol.">
        <title>The Global Catalogue of Microorganisms (GCM) 10K type strain sequencing project: providing services to taxonomists for standard genome sequencing and annotation.</title>
        <authorList>
            <consortium name="The Broad Institute Genomics Platform"/>
            <consortium name="The Broad Institute Genome Sequencing Center for Infectious Disease"/>
            <person name="Wu L."/>
            <person name="Ma J."/>
        </authorList>
    </citation>
    <scope>NUCLEOTIDE SEQUENCE [LARGE SCALE GENOMIC DNA]</scope>
    <source>
        <strain evidence="3">CCUG 60742</strain>
    </source>
</reference>
<feature type="signal peptide" evidence="1">
    <location>
        <begin position="1"/>
        <end position="25"/>
    </location>
</feature>
<feature type="chain" id="PRO_5045457770" evidence="1">
    <location>
        <begin position="26"/>
        <end position="48"/>
    </location>
</feature>
<keyword evidence="1" id="KW-0732">Signal</keyword>
<gene>
    <name evidence="2" type="ORF">ACFQZI_05345</name>
</gene>
<organism evidence="2 3">
    <name type="scientific">Mucilaginibacter lutimaris</name>
    <dbReference type="NCBI Taxonomy" id="931629"/>
    <lineage>
        <taxon>Bacteria</taxon>
        <taxon>Pseudomonadati</taxon>
        <taxon>Bacteroidota</taxon>
        <taxon>Sphingobacteriia</taxon>
        <taxon>Sphingobacteriales</taxon>
        <taxon>Sphingobacteriaceae</taxon>
        <taxon>Mucilaginibacter</taxon>
    </lineage>
</organism>
<dbReference type="Proteomes" id="UP001597073">
    <property type="component" value="Unassembled WGS sequence"/>
</dbReference>
<proteinExistence type="predicted"/>